<dbReference type="AlphaFoldDB" id="A0A9P7GDQ9"/>
<dbReference type="InterPro" id="IPR057672">
    <property type="entry name" value="TPR_IPO4/5"/>
</dbReference>
<evidence type="ECO:0000256" key="7">
    <source>
        <dbReference type="ARBA" id="ARBA00023242"/>
    </source>
</evidence>
<keyword evidence="3" id="KW-0813">Transport</keyword>
<keyword evidence="4" id="KW-0963">Cytoplasm</keyword>
<sequence>MSQTAEEPAGNLWTQLQQNEREQIKSKLPELILAEQNNLVRHSAARVVAAIATIEIPLGTWSDLLPFLHQTCTSPTVTHREVGIYILFTVLENIVEGFQEHLQSFFKLFEQLLADPESIEVRITTVRALGVIAQYIDSDDKNDLKAFQSLLPAMIQVIGQSVETGNETGARQLFDVLETLLILEVPILGKHIPELAQFLLTCGGNRTFEAELRVLALNALNWTVQ</sequence>
<reference evidence="9" key="2">
    <citation type="submission" date="2021-10" db="EMBL/GenBank/DDBJ databases">
        <title>Phylogenomics reveals ancestral predisposition of the termite-cultivated fungus Termitomyces towards a domesticated lifestyle.</title>
        <authorList>
            <person name="Auxier B."/>
            <person name="Grum-Grzhimaylo A."/>
            <person name="Cardenas M.E."/>
            <person name="Lodge J.D."/>
            <person name="Laessoe T."/>
            <person name="Pedersen O."/>
            <person name="Smith M.E."/>
            <person name="Kuyper T.W."/>
            <person name="Franco-Molano E.A."/>
            <person name="Baroni T.J."/>
            <person name="Aanen D.K."/>
        </authorList>
    </citation>
    <scope>NUCLEOTIDE SEQUENCE</scope>
    <source>
        <strain evidence="9">AP01</strain>
        <tissue evidence="9">Mycelium</tissue>
    </source>
</reference>
<reference evidence="9" key="1">
    <citation type="submission" date="2020-07" db="EMBL/GenBank/DDBJ databases">
        <authorList>
            <person name="Nieuwenhuis M."/>
            <person name="Van De Peppel L.J.J."/>
        </authorList>
    </citation>
    <scope>NUCLEOTIDE SEQUENCE</scope>
    <source>
        <strain evidence="9">AP01</strain>
        <tissue evidence="9">Mycelium</tissue>
    </source>
</reference>
<dbReference type="Pfam" id="PF25780">
    <property type="entry name" value="TPR_IPO5"/>
    <property type="match status" value="1"/>
</dbReference>
<dbReference type="InterPro" id="IPR016024">
    <property type="entry name" value="ARM-type_fold"/>
</dbReference>
<dbReference type="InterPro" id="IPR011989">
    <property type="entry name" value="ARM-like"/>
</dbReference>
<dbReference type="PANTHER" id="PTHR10527">
    <property type="entry name" value="IMPORTIN BETA"/>
    <property type="match status" value="1"/>
</dbReference>
<dbReference type="GO" id="GO:0005737">
    <property type="term" value="C:cytoplasm"/>
    <property type="evidence" value="ECO:0007669"/>
    <property type="project" value="UniProtKB-SubCell"/>
</dbReference>
<evidence type="ECO:0000256" key="4">
    <source>
        <dbReference type="ARBA" id="ARBA00022490"/>
    </source>
</evidence>
<dbReference type="Proteomes" id="UP000775547">
    <property type="component" value="Unassembled WGS sequence"/>
</dbReference>
<dbReference type="EMBL" id="JABCKV010000009">
    <property type="protein sequence ID" value="KAG5647450.1"/>
    <property type="molecule type" value="Genomic_DNA"/>
</dbReference>
<name>A0A9P7GDQ9_9AGAR</name>
<evidence type="ECO:0000259" key="8">
    <source>
        <dbReference type="Pfam" id="PF25780"/>
    </source>
</evidence>
<gene>
    <name evidence="9" type="ORF">DXG03_009381</name>
</gene>
<evidence type="ECO:0000256" key="1">
    <source>
        <dbReference type="ARBA" id="ARBA00004123"/>
    </source>
</evidence>
<accession>A0A9P7GDQ9</accession>
<evidence type="ECO:0000256" key="2">
    <source>
        <dbReference type="ARBA" id="ARBA00004496"/>
    </source>
</evidence>
<keyword evidence="5" id="KW-0677">Repeat</keyword>
<dbReference type="GO" id="GO:0006606">
    <property type="term" value="P:protein import into nucleus"/>
    <property type="evidence" value="ECO:0007669"/>
    <property type="project" value="InterPro"/>
</dbReference>
<protein>
    <recommendedName>
        <fullName evidence="8">IPO4/5-like TPR repeats domain-containing protein</fullName>
    </recommendedName>
</protein>
<dbReference type="OrthoDB" id="7862313at2759"/>
<feature type="domain" description="IPO4/5-like TPR repeats" evidence="8">
    <location>
        <begin position="36"/>
        <end position="197"/>
    </location>
</feature>
<dbReference type="SUPFAM" id="SSF48371">
    <property type="entry name" value="ARM repeat"/>
    <property type="match status" value="1"/>
</dbReference>
<evidence type="ECO:0000313" key="10">
    <source>
        <dbReference type="Proteomes" id="UP000775547"/>
    </source>
</evidence>
<evidence type="ECO:0000256" key="5">
    <source>
        <dbReference type="ARBA" id="ARBA00022737"/>
    </source>
</evidence>
<evidence type="ECO:0000256" key="3">
    <source>
        <dbReference type="ARBA" id="ARBA00022448"/>
    </source>
</evidence>
<keyword evidence="10" id="KW-1185">Reference proteome</keyword>
<comment type="caution">
    <text evidence="9">The sequence shown here is derived from an EMBL/GenBank/DDBJ whole genome shotgun (WGS) entry which is preliminary data.</text>
</comment>
<evidence type="ECO:0000256" key="6">
    <source>
        <dbReference type="ARBA" id="ARBA00022927"/>
    </source>
</evidence>
<dbReference type="Gene3D" id="1.25.10.10">
    <property type="entry name" value="Leucine-rich Repeat Variant"/>
    <property type="match status" value="1"/>
</dbReference>
<dbReference type="InterPro" id="IPR040122">
    <property type="entry name" value="Importin_beta"/>
</dbReference>
<evidence type="ECO:0000313" key="9">
    <source>
        <dbReference type="EMBL" id="KAG5647450.1"/>
    </source>
</evidence>
<proteinExistence type="predicted"/>
<keyword evidence="7" id="KW-0539">Nucleus</keyword>
<keyword evidence="6" id="KW-0653">Protein transport</keyword>
<organism evidence="9 10">
    <name type="scientific">Asterophora parasitica</name>
    <dbReference type="NCBI Taxonomy" id="117018"/>
    <lineage>
        <taxon>Eukaryota</taxon>
        <taxon>Fungi</taxon>
        <taxon>Dikarya</taxon>
        <taxon>Basidiomycota</taxon>
        <taxon>Agaricomycotina</taxon>
        <taxon>Agaricomycetes</taxon>
        <taxon>Agaricomycetidae</taxon>
        <taxon>Agaricales</taxon>
        <taxon>Tricholomatineae</taxon>
        <taxon>Lyophyllaceae</taxon>
        <taxon>Asterophora</taxon>
    </lineage>
</organism>
<comment type="subcellular location">
    <subcellularLocation>
        <location evidence="2">Cytoplasm</location>
    </subcellularLocation>
    <subcellularLocation>
        <location evidence="1">Nucleus</location>
    </subcellularLocation>
</comment>